<reference evidence="3 4" key="1">
    <citation type="submission" date="2017-02" db="EMBL/GenBank/DDBJ databases">
        <authorList>
            <person name="Peterson S.W."/>
        </authorList>
    </citation>
    <scope>NUCLEOTIDE SEQUENCE [LARGE SCALE GENOMIC DNA]</scope>
    <source>
        <strain evidence="3 4">DSM 22335</strain>
    </source>
</reference>
<dbReference type="InterPro" id="IPR013320">
    <property type="entry name" value="ConA-like_dom_sf"/>
</dbReference>
<dbReference type="Gene3D" id="2.180.10.10">
    <property type="entry name" value="RHS repeat-associated core"/>
    <property type="match status" value="1"/>
</dbReference>
<dbReference type="PANTHER" id="PTHR32305:SF15">
    <property type="entry name" value="PROTEIN RHSA-RELATED"/>
    <property type="match status" value="1"/>
</dbReference>
<dbReference type="GO" id="GO:0005975">
    <property type="term" value="P:carbohydrate metabolic process"/>
    <property type="evidence" value="ECO:0007669"/>
    <property type="project" value="UniProtKB-ARBA"/>
</dbReference>
<keyword evidence="1" id="KW-0732">Signal</keyword>
<dbReference type="InterPro" id="IPR028915">
    <property type="entry name" value="Tox-HNH-HHH_dom"/>
</dbReference>
<feature type="domain" description="Tox-HNH-HHH" evidence="2">
    <location>
        <begin position="2624"/>
        <end position="2712"/>
    </location>
</feature>
<dbReference type="Pfam" id="PF15637">
    <property type="entry name" value="Tox-HNH-HHH"/>
    <property type="match status" value="1"/>
</dbReference>
<dbReference type="InterPro" id="IPR022385">
    <property type="entry name" value="Rhs_assc_core"/>
</dbReference>
<sequence length="2863" mass="319997">MLRLKHILLFVLLLLVKSTGVFAAEETFFNELRSSAVSAGNVLTVTDEKFRNFSSGDWAKLTHISVNNYISFELNVDTSLYFYGKPFSATLNVTIHTYNTKSDTTLESGTPQTINLTIRFDTTQGGKYKGTALYKFRNAHKFRVEINSITSPEFGASIPAIFRLTGKTVIDRQYEFQDYSPDISLFQIVNPGQLQVLWTPANYPGAEEFDLEWTVIDSLSRTADSIRNSLVTVDSAFLARIFRNNASRITTSGSSHLFNLAYNSGYLIYRIRGVQVHQPDGIRYEGTWNYKGTQTVGGTTQATYKAITWHQSNLNWQYAASFAEDGKRKEVIRYFDGSLRDRQAVTLDNTNQVPVVQETIYDPEGRAAASILPAPVSTANNILRYYPSFNRNSSNATYSFADFQYGANCGIGAGALSVNSGASGYYSSSNPFLNQDSWNSFIPDAQGYPIAVTAYTPDNTGRIAAQGGVGPTFQLGSGHETRYFYGKPTQTELDRLFGSEAGNASHYLKNMVVDPNGQISVSYINAGGKTVATALAGKAPDSLGALTSATGASTTVRNDLIKTEDFVSDVTSYSLSASATFTAAVTGNYGFRYNLYPEQLKILHGANNQFTLCATCYYDLKIEVKDNCGVVKNSETKPAGLVFDPACSIPQVITDTFTTKIDSIGEYHVSYELVISKNALAYYDSLNLADNTNIRKLSSFLSEELRKMDISNCFNNCATCLEDLGTQKEFIDRFKRLYRQDALTFINDDSLYLDQLYKDELAKCQQKRVAGNCMVSPCDQKLNVIKMDVTPGGQYALYNDTTYQLLNPSVINVLSKFSTVQSFPDEFGRPDTVVFYNILGEDSARVAVNQLSLQDFIIHWKASWADSLARFHPEYCYYLWCTQRPAISNSYAFDDYVKEAVNIGDSAIANGYFSKTDYLALLKKDPFFDPALRGNDSTYFKLMRDNLEFFSRTMVGYSLPDKNILQFTYMVMYCKNEASPWDANCRIDDSCRSMTREWEFYKQQYFNLKEVFYEKARLADPDFKDCRNCYIGNDLAGLGGARGNDTLSGPGSHLPECLTRDDFEYFVEDAGDGMFGIVIHHKEDTPLDMTIQVVISYGPDVNDLAYLSVIFNNSATGNVPGLFPGPIHEVQIDEIPCDLTPIPGDTTTYIGNIDTTYFVPPTNCISNCADNVIYNAYDRPGVSYYVKRAYGQRYQPPVSVPSGYSHGQFYSMFVVTTGPETSCVFYNAWVYIKDDNGYRPVTGNPSSYCPEDSLATLYKDKVRRFPGYVNTESFIAEALSNNPQQQTAVQKAKIIAQCGVTCETKAETWVTFLNNCANTGNAVTDSLLLDQLKKEFIKICKAGCVEGAYHGSSTAPDTASITYHSLEQAIKGIMGSGSISTNCAVEMLADAYPYNRQPVMDLNSIIETDYDICNVVSRFRAAYTSSGFTGSFYQYLRKEIGKGFVISEEELHDIERSCVSCFNIMHNESLLPVAFMPGRRNFINCITADSLKLAFAAKFPAAMPGTDDYMTLRTNFFNQTLGFSLSYFDYQDYFDSVCAKGGTSKLYNEAATPQYVQDRYACMSQLFETAAFNARLRYNDYIDSVRRDFREAYLNKCMSAQADLKMSAELYEYHYTLYYYDQAANLVKTIPPAGVRLLTTAQVDSVQLDRLYGRVDCYKYTDDINFSGTGAKSFDNKAIYNFDTASASIETYLWLQNYNDQALISYYDTTARRGYRLTFENNKLVFRLQQSDTAYFEAKTGNVTGFIPLNSWQHLVATLDRDTTSGVITMILNGNVMPVTIDSQYFAWNTDADPADSNHVSLYVGADNRDSLGMLTGHLKQLRFYKRALTVQEARQNATNPCLVPAKQDALVFWAPVNEGTGEIIDRFNNDTSRSVKDTLTWTRNRTGIFPAHTLPTYYQYNSLNQVTWQETPDASISRFWYDRLGRLVISQNHEQLDPLNGGASNRYSFTRYDSLGRIVKVGEKIGAPNINTINTLDTAQLNTWLASGHDYQVTETMYDVVNTSVVTHSSITNNQQNLRKRVVSTLFREDAAADYDNATHYTYDINGNVKTLWQEIGKLRPYSDNGIKQINYDYDLVSGKVNKVIYQPGKGDQFIYRYGYDAENRLTAAYSSRDGLIWSTDAEYRYYLHGPLARMELGTHKVQGLDYAYTLQGWLKGVNTTNLEGATNITGDMGGDAQNGSRISKDVFGFALHYNHNDFKPIGINGQIPFAALPGAGGAGKGSLFNGNISAMSVSLAGTTQPLLYRYGYDQLNRLTDKRVFSGLDTSNRWTPVSMNDYTEILTYDANGNILTNKRNGTTAAGRPLAMDDLTYHYQSNSNKLTHVSDAVAAGNYTEDIDDQSSGNYTYDRLGNLISDNAEGLQNIQWTVYGKIRSIAKASTAIKYNYDAGGNRVYKQVKTGSDSTQTVYVRDATGNTMAVYKVRNDSTFWDEQYLYGSSRLGVFNYSWLIPAQPIVTSSLTTTLADSLITGRISYELSNHLGNVLGTISDKKLGVVSLTDTTQVGYYKAELLNTTDYYAFGMQMPGRKWDLGGYRFGFNGKENDNDVKGEGNQQDYGMRIYDPRLGRFLSVDPLTGTFPFYTPYQYAGNCPVRFIDLDGEETYDNMAKYWSGQPLINMTPAPARGTNAAGVPRNANWFFKQQLAANPEMFSEANKIKIKINRNPVVDAQWIKHNPAATKYLGERLIHHHIEGGELAAAIPEKLHRDAFSELHPYVTKGASPRGAKIRGIAGGALNMLGNVGMFSGLFTGDPDSWINSFGFGEPQKGDIKKDWGSGLYVQITSIITHYVPVFDANGQPVIDDATGQPKYRIGSKTVNADIYRGYIWNDETKKFEGVDKVDSRTEEWKYNNKGKRVEEKPIGPLS</sequence>
<dbReference type="OrthoDB" id="2972467at2"/>
<protein>
    <submittedName>
        <fullName evidence="3">RHS repeat-associated core domain-containing protein</fullName>
    </submittedName>
</protein>
<accession>A0A1T4PPQ7</accession>
<keyword evidence="4" id="KW-1185">Reference proteome</keyword>
<dbReference type="PANTHER" id="PTHR32305">
    <property type="match status" value="1"/>
</dbReference>
<dbReference type="EMBL" id="FUWH01000006">
    <property type="protein sequence ID" value="SJZ93246.1"/>
    <property type="molecule type" value="Genomic_DNA"/>
</dbReference>
<evidence type="ECO:0000313" key="3">
    <source>
        <dbReference type="EMBL" id="SJZ93246.1"/>
    </source>
</evidence>
<dbReference type="NCBIfam" id="TIGR03696">
    <property type="entry name" value="Rhs_assc_core"/>
    <property type="match status" value="1"/>
</dbReference>
<evidence type="ECO:0000313" key="4">
    <source>
        <dbReference type="Proteomes" id="UP000190888"/>
    </source>
</evidence>
<dbReference type="Proteomes" id="UP000190888">
    <property type="component" value="Unassembled WGS sequence"/>
</dbReference>
<evidence type="ECO:0000259" key="2">
    <source>
        <dbReference type="Pfam" id="PF15637"/>
    </source>
</evidence>
<dbReference type="GO" id="GO:0004553">
    <property type="term" value="F:hydrolase activity, hydrolyzing O-glycosyl compounds"/>
    <property type="evidence" value="ECO:0007669"/>
    <property type="project" value="UniProtKB-ARBA"/>
</dbReference>
<dbReference type="Pfam" id="PF13385">
    <property type="entry name" value="Laminin_G_3"/>
    <property type="match status" value="1"/>
</dbReference>
<dbReference type="STRING" id="413434.SAMN04488132_106135"/>
<name>A0A1T4PPQ7_9BACT</name>
<dbReference type="RefSeq" id="WP_078831710.1">
    <property type="nucleotide sequence ID" value="NZ_FUWH01000006.1"/>
</dbReference>
<organism evidence="3 4">
    <name type="scientific">Sediminibacterium ginsengisoli</name>
    <dbReference type="NCBI Taxonomy" id="413434"/>
    <lineage>
        <taxon>Bacteria</taxon>
        <taxon>Pseudomonadati</taxon>
        <taxon>Bacteroidota</taxon>
        <taxon>Chitinophagia</taxon>
        <taxon>Chitinophagales</taxon>
        <taxon>Chitinophagaceae</taxon>
        <taxon>Sediminibacterium</taxon>
    </lineage>
</organism>
<gene>
    <name evidence="3" type="ORF">SAMN04488132_106135</name>
</gene>
<dbReference type="Gene3D" id="2.60.120.200">
    <property type="match status" value="1"/>
</dbReference>
<proteinExistence type="predicted"/>
<feature type="chain" id="PRO_5012865932" evidence="1">
    <location>
        <begin position="24"/>
        <end position="2863"/>
    </location>
</feature>
<evidence type="ECO:0000256" key="1">
    <source>
        <dbReference type="SAM" id="SignalP"/>
    </source>
</evidence>
<dbReference type="InterPro" id="IPR050708">
    <property type="entry name" value="T6SS_VgrG/RHS"/>
</dbReference>
<dbReference type="SUPFAM" id="SSF49899">
    <property type="entry name" value="Concanavalin A-like lectins/glucanases"/>
    <property type="match status" value="1"/>
</dbReference>
<feature type="signal peptide" evidence="1">
    <location>
        <begin position="1"/>
        <end position="23"/>
    </location>
</feature>